<evidence type="ECO:0000313" key="1">
    <source>
        <dbReference type="EMBL" id="KAH6645797.1"/>
    </source>
</evidence>
<reference evidence="1" key="1">
    <citation type="journal article" date="2021" name="Nat. Commun.">
        <title>Genetic determinants of endophytism in the Arabidopsis root mycobiome.</title>
        <authorList>
            <person name="Mesny F."/>
            <person name="Miyauchi S."/>
            <person name="Thiergart T."/>
            <person name="Pickel B."/>
            <person name="Atanasova L."/>
            <person name="Karlsson M."/>
            <person name="Huettel B."/>
            <person name="Barry K.W."/>
            <person name="Haridas S."/>
            <person name="Chen C."/>
            <person name="Bauer D."/>
            <person name="Andreopoulos W."/>
            <person name="Pangilinan J."/>
            <person name="LaButti K."/>
            <person name="Riley R."/>
            <person name="Lipzen A."/>
            <person name="Clum A."/>
            <person name="Drula E."/>
            <person name="Henrissat B."/>
            <person name="Kohler A."/>
            <person name="Grigoriev I.V."/>
            <person name="Martin F.M."/>
            <person name="Hacquard S."/>
        </authorList>
    </citation>
    <scope>NUCLEOTIDE SEQUENCE</scope>
    <source>
        <strain evidence="1">MPI-SDFR-AT-0073</strain>
    </source>
</reference>
<gene>
    <name evidence="1" type="ORF">BKA67DRAFT_582385</name>
</gene>
<dbReference type="RefSeq" id="XP_045952311.1">
    <property type="nucleotide sequence ID" value="XM_046103994.1"/>
</dbReference>
<dbReference type="GeneID" id="70132885"/>
<sequence>MGYRISSLDGRTAIHAVPLSVPQSPLRGFNCSRQQLSTVNLKHPRPTPCGFCLRRHEASCTS</sequence>
<dbReference type="Proteomes" id="UP000758603">
    <property type="component" value="Unassembled WGS sequence"/>
</dbReference>
<comment type="caution">
    <text evidence="1">The sequence shown here is derived from an EMBL/GenBank/DDBJ whole genome shotgun (WGS) entry which is preliminary data.</text>
</comment>
<protein>
    <submittedName>
        <fullName evidence="1">Uncharacterized protein</fullName>
    </submittedName>
</protein>
<accession>A0A9P8UBB1</accession>
<name>A0A9P8UBB1_9PEZI</name>
<keyword evidence="2" id="KW-1185">Reference proteome</keyword>
<dbReference type="EMBL" id="JAGPXC010000010">
    <property type="protein sequence ID" value="KAH6645797.1"/>
    <property type="molecule type" value="Genomic_DNA"/>
</dbReference>
<dbReference type="AlphaFoldDB" id="A0A9P8UBB1"/>
<proteinExistence type="predicted"/>
<organism evidence="1 2">
    <name type="scientific">Truncatella angustata</name>
    <dbReference type="NCBI Taxonomy" id="152316"/>
    <lineage>
        <taxon>Eukaryota</taxon>
        <taxon>Fungi</taxon>
        <taxon>Dikarya</taxon>
        <taxon>Ascomycota</taxon>
        <taxon>Pezizomycotina</taxon>
        <taxon>Sordariomycetes</taxon>
        <taxon>Xylariomycetidae</taxon>
        <taxon>Amphisphaeriales</taxon>
        <taxon>Sporocadaceae</taxon>
        <taxon>Truncatella</taxon>
    </lineage>
</organism>
<evidence type="ECO:0000313" key="2">
    <source>
        <dbReference type="Proteomes" id="UP000758603"/>
    </source>
</evidence>